<keyword evidence="7" id="KW-0808">Transferase</keyword>
<dbReference type="CDD" id="cd05387">
    <property type="entry name" value="BY-kinase"/>
    <property type="match status" value="1"/>
</dbReference>
<feature type="transmembrane region" description="Helical" evidence="16">
    <location>
        <begin position="462"/>
        <end position="482"/>
    </location>
</feature>
<organism evidence="20 21">
    <name type="scientific">Pseudomonas turukhanskensis</name>
    <dbReference type="NCBI Taxonomy" id="1806536"/>
    <lineage>
        <taxon>Bacteria</taxon>
        <taxon>Pseudomonadati</taxon>
        <taxon>Pseudomonadota</taxon>
        <taxon>Gammaproteobacteria</taxon>
        <taxon>Pseudomonadales</taxon>
        <taxon>Pseudomonadaceae</taxon>
        <taxon>Pseudomonas</taxon>
    </lineage>
</organism>
<evidence type="ECO:0000256" key="7">
    <source>
        <dbReference type="ARBA" id="ARBA00022679"/>
    </source>
</evidence>
<dbReference type="PANTHER" id="PTHR32309:SF13">
    <property type="entry name" value="FERRIC ENTEROBACTIN TRANSPORT PROTEIN FEPE"/>
    <property type="match status" value="1"/>
</dbReference>
<evidence type="ECO:0000256" key="10">
    <source>
        <dbReference type="ARBA" id="ARBA00022777"/>
    </source>
</evidence>
<evidence type="ECO:0000313" key="20">
    <source>
        <dbReference type="EMBL" id="GLK88114.1"/>
    </source>
</evidence>
<dbReference type="AlphaFoldDB" id="A0A9W6K5Z0"/>
<evidence type="ECO:0000256" key="15">
    <source>
        <dbReference type="ARBA" id="ARBA00051245"/>
    </source>
</evidence>
<keyword evidence="8 16" id="KW-0812">Transmembrane</keyword>
<sequence>MNDLQRITPERVLPFRSHNEDEDVIDLKKLGDTLWQGKWNIAAFIVIVTMLAVVAVLNLTPQYRAGAVLLIEDKHPPVLSFQQILDPSDSGSEYLQTQLALLQSRGLAERVVRKLNLTDEPLFDPRQHAESAFSPRALLRKSGIGELIPGLAPEEDPNAGPTEAQVFDTVTQRLRDEIEPQILGKSKLLSVSVEIPDPELSAKIANAMAEGFIESQLDASLDTSLATTNWMNSRLEELRGKLKTAEDTLQAYREHEGLVDVDGVATISANELSATGSRMIDARRARAEAESQFRQVQSLSAAGDLDRLASVPAVLGHPLIQQFKADVARAQAKVEEMSRRYGDKHPAMVAARSDLSAATASLQAQVQLVVAGIERNYQLAQANENSLRSSFNTNKAQIQDISRKEFKLRELQREVDTNRSLYETFLTRLKETAATSDMNSANARIVDRAIVPTKASKPRKSLIVGIAAVLAAVLGIGLTLLFEALNNSFKSTEDVESKLNVPVLGVVPLVPKKNRHQVAHLFEDNVNKAFSESIRTLRTSLVLTDLDSPRKIVLVTSSVPGEGKSSIASNLAFSVAHIEKVLLIDADLRRPTMARNFDFPVGTPGLANLIAGTAKLDECIRTVGNVDMMPAGMVPPNPQELLSSARLTNILELLKTRYQRIIIDSPPTMAVSDSKLLATSCDALIYVVRAEHTSIPMVQKGMGQLLQNNAPITGVVLNQVDLSKTSKYGYSYASYYENYGETSKA</sequence>
<feature type="domain" description="Tyrosine-protein kinase G-rich" evidence="19">
    <location>
        <begin position="410"/>
        <end position="481"/>
    </location>
</feature>
<dbReference type="InterPro" id="IPR050445">
    <property type="entry name" value="Bact_polysacc_biosynth/exp"/>
</dbReference>
<dbReference type="InterPro" id="IPR025669">
    <property type="entry name" value="AAA_dom"/>
</dbReference>
<dbReference type="PANTHER" id="PTHR32309">
    <property type="entry name" value="TYROSINE-PROTEIN KINASE"/>
    <property type="match status" value="1"/>
</dbReference>
<keyword evidence="11" id="KW-0067">ATP-binding</keyword>
<dbReference type="EC" id="2.7.10.2" evidence="4"/>
<keyword evidence="12 16" id="KW-1133">Transmembrane helix</keyword>
<evidence type="ECO:0000256" key="14">
    <source>
        <dbReference type="ARBA" id="ARBA00023137"/>
    </source>
</evidence>
<evidence type="ECO:0000256" key="16">
    <source>
        <dbReference type="SAM" id="Phobius"/>
    </source>
</evidence>
<reference evidence="20" key="2">
    <citation type="submission" date="2023-01" db="EMBL/GenBank/DDBJ databases">
        <authorList>
            <person name="Sun Q."/>
            <person name="Evtushenko L."/>
        </authorList>
    </citation>
    <scope>NUCLEOTIDE SEQUENCE</scope>
    <source>
        <strain evidence="20">VKM B-2935</strain>
    </source>
</reference>
<evidence type="ECO:0000256" key="11">
    <source>
        <dbReference type="ARBA" id="ARBA00022840"/>
    </source>
</evidence>
<evidence type="ECO:0000256" key="12">
    <source>
        <dbReference type="ARBA" id="ARBA00022989"/>
    </source>
</evidence>
<comment type="caution">
    <text evidence="20">The sequence shown here is derived from an EMBL/GenBank/DDBJ whole genome shotgun (WGS) entry which is preliminary data.</text>
</comment>
<proteinExistence type="inferred from homology"/>
<reference evidence="20" key="1">
    <citation type="journal article" date="2014" name="Int. J. Syst. Evol. Microbiol.">
        <title>Complete genome sequence of Corynebacterium casei LMG S-19264T (=DSM 44701T), isolated from a smear-ripened cheese.</title>
        <authorList>
            <consortium name="US DOE Joint Genome Institute (JGI-PGF)"/>
            <person name="Walter F."/>
            <person name="Albersmeier A."/>
            <person name="Kalinowski J."/>
            <person name="Ruckert C."/>
        </authorList>
    </citation>
    <scope>NUCLEOTIDE SEQUENCE</scope>
    <source>
        <strain evidence="20">VKM B-2935</strain>
    </source>
</reference>
<dbReference type="RefSeq" id="WP_271194338.1">
    <property type="nucleotide sequence ID" value="NZ_BSFN01000002.1"/>
</dbReference>
<comment type="catalytic activity">
    <reaction evidence="15">
        <text>L-tyrosyl-[protein] + ATP = O-phospho-L-tyrosyl-[protein] + ADP + H(+)</text>
        <dbReference type="Rhea" id="RHEA:10596"/>
        <dbReference type="Rhea" id="RHEA-COMP:10136"/>
        <dbReference type="Rhea" id="RHEA-COMP:20101"/>
        <dbReference type="ChEBI" id="CHEBI:15378"/>
        <dbReference type="ChEBI" id="CHEBI:30616"/>
        <dbReference type="ChEBI" id="CHEBI:46858"/>
        <dbReference type="ChEBI" id="CHEBI:61978"/>
        <dbReference type="ChEBI" id="CHEBI:456216"/>
        <dbReference type="EC" id="2.7.10.2"/>
    </reaction>
</comment>
<evidence type="ECO:0000256" key="2">
    <source>
        <dbReference type="ARBA" id="ARBA00007316"/>
    </source>
</evidence>
<comment type="similarity">
    <text evidence="2">Belongs to the CpsD/CapB family.</text>
</comment>
<feature type="domain" description="Polysaccharide chain length determinant N-terminal" evidence="17">
    <location>
        <begin position="25"/>
        <end position="115"/>
    </location>
</feature>
<evidence type="ECO:0000256" key="6">
    <source>
        <dbReference type="ARBA" id="ARBA00022519"/>
    </source>
</evidence>
<keyword evidence="10" id="KW-0418">Kinase</keyword>
<evidence type="ECO:0000256" key="1">
    <source>
        <dbReference type="ARBA" id="ARBA00004429"/>
    </source>
</evidence>
<dbReference type="GO" id="GO:0004715">
    <property type="term" value="F:non-membrane spanning protein tyrosine kinase activity"/>
    <property type="evidence" value="ECO:0007669"/>
    <property type="project" value="UniProtKB-EC"/>
</dbReference>
<evidence type="ECO:0000259" key="17">
    <source>
        <dbReference type="Pfam" id="PF02706"/>
    </source>
</evidence>
<keyword evidence="13 16" id="KW-0472">Membrane</keyword>
<name>A0A9W6K5Z0_9PSED</name>
<dbReference type="Pfam" id="PF13807">
    <property type="entry name" value="GNVR"/>
    <property type="match status" value="1"/>
</dbReference>
<keyword evidence="5" id="KW-1003">Cell membrane</keyword>
<gene>
    <name evidence="20" type="ORF">GCM10017655_11760</name>
</gene>
<evidence type="ECO:0000256" key="13">
    <source>
        <dbReference type="ARBA" id="ARBA00023136"/>
    </source>
</evidence>
<evidence type="ECO:0000256" key="5">
    <source>
        <dbReference type="ARBA" id="ARBA00022475"/>
    </source>
</evidence>
<dbReference type="InterPro" id="IPR003856">
    <property type="entry name" value="LPS_length_determ_N"/>
</dbReference>
<evidence type="ECO:0000256" key="3">
    <source>
        <dbReference type="ARBA" id="ARBA00008883"/>
    </source>
</evidence>
<dbReference type="EMBL" id="BSFN01000002">
    <property type="protein sequence ID" value="GLK88114.1"/>
    <property type="molecule type" value="Genomic_DNA"/>
</dbReference>
<dbReference type="GO" id="GO:0005524">
    <property type="term" value="F:ATP binding"/>
    <property type="evidence" value="ECO:0007669"/>
    <property type="project" value="UniProtKB-KW"/>
</dbReference>
<keyword evidence="6" id="KW-0997">Cell inner membrane</keyword>
<evidence type="ECO:0000259" key="19">
    <source>
        <dbReference type="Pfam" id="PF13807"/>
    </source>
</evidence>
<evidence type="ECO:0000256" key="9">
    <source>
        <dbReference type="ARBA" id="ARBA00022741"/>
    </source>
</evidence>
<accession>A0A9W6K5Z0</accession>
<keyword evidence="21" id="KW-1185">Reference proteome</keyword>
<dbReference type="NCBIfam" id="TIGR01007">
    <property type="entry name" value="eps_fam"/>
    <property type="match status" value="1"/>
</dbReference>
<evidence type="ECO:0000259" key="18">
    <source>
        <dbReference type="Pfam" id="PF13614"/>
    </source>
</evidence>
<dbReference type="Gene3D" id="3.40.50.300">
    <property type="entry name" value="P-loop containing nucleotide triphosphate hydrolases"/>
    <property type="match status" value="1"/>
</dbReference>
<keyword evidence="9" id="KW-0547">Nucleotide-binding</keyword>
<dbReference type="Proteomes" id="UP001143328">
    <property type="component" value="Unassembled WGS sequence"/>
</dbReference>
<feature type="transmembrane region" description="Helical" evidence="16">
    <location>
        <begin position="39"/>
        <end position="59"/>
    </location>
</feature>
<dbReference type="GO" id="GO:0005886">
    <property type="term" value="C:plasma membrane"/>
    <property type="evidence" value="ECO:0007669"/>
    <property type="project" value="UniProtKB-SubCell"/>
</dbReference>
<evidence type="ECO:0000256" key="8">
    <source>
        <dbReference type="ARBA" id="ARBA00022692"/>
    </source>
</evidence>
<dbReference type="Pfam" id="PF13614">
    <property type="entry name" value="AAA_31"/>
    <property type="match status" value="1"/>
</dbReference>
<evidence type="ECO:0000313" key="21">
    <source>
        <dbReference type="Proteomes" id="UP001143328"/>
    </source>
</evidence>
<dbReference type="InterPro" id="IPR027417">
    <property type="entry name" value="P-loop_NTPase"/>
</dbReference>
<dbReference type="Pfam" id="PF02706">
    <property type="entry name" value="Wzz"/>
    <property type="match status" value="1"/>
</dbReference>
<keyword evidence="14" id="KW-0829">Tyrosine-protein kinase</keyword>
<evidence type="ECO:0000256" key="4">
    <source>
        <dbReference type="ARBA" id="ARBA00011903"/>
    </source>
</evidence>
<comment type="subcellular location">
    <subcellularLocation>
        <location evidence="1">Cell inner membrane</location>
        <topology evidence="1">Multi-pass membrane protein</topology>
    </subcellularLocation>
</comment>
<comment type="similarity">
    <text evidence="3">Belongs to the etk/wzc family.</text>
</comment>
<dbReference type="SUPFAM" id="SSF52540">
    <property type="entry name" value="P-loop containing nucleoside triphosphate hydrolases"/>
    <property type="match status" value="1"/>
</dbReference>
<feature type="domain" description="AAA" evidence="18">
    <location>
        <begin position="551"/>
        <end position="707"/>
    </location>
</feature>
<dbReference type="InterPro" id="IPR032807">
    <property type="entry name" value="GNVR"/>
</dbReference>
<dbReference type="InterPro" id="IPR005702">
    <property type="entry name" value="Wzc-like_C"/>
</dbReference>
<protein>
    <recommendedName>
        <fullName evidence="4">non-specific protein-tyrosine kinase</fullName>
        <ecNumber evidence="4">2.7.10.2</ecNumber>
    </recommendedName>
</protein>